<keyword evidence="2" id="KW-1185">Reference proteome</keyword>
<name>A0A127PPB6_9BURK</name>
<dbReference type="AlphaFoldDB" id="A0A127PPB6"/>
<protein>
    <submittedName>
        <fullName evidence="1">Uncharacterized protein</fullName>
    </submittedName>
</protein>
<proteinExistence type="predicted"/>
<accession>A0A127PPB6</accession>
<evidence type="ECO:0000313" key="1">
    <source>
        <dbReference type="EMBL" id="AMP09506.1"/>
    </source>
</evidence>
<organism evidence="1 2">
    <name type="scientific">Collimonas arenae</name>
    <dbReference type="NCBI Taxonomy" id="279058"/>
    <lineage>
        <taxon>Bacteria</taxon>
        <taxon>Pseudomonadati</taxon>
        <taxon>Pseudomonadota</taxon>
        <taxon>Betaproteobacteria</taxon>
        <taxon>Burkholderiales</taxon>
        <taxon>Oxalobacteraceae</taxon>
        <taxon>Collimonas</taxon>
    </lineage>
</organism>
<sequence>MPHTAFFIMAFSDLNKFILRNETSADIYQKKVNDHTYEDDHHWRWFLEDLDKLGYNQTTTTVECLRALWSDETQANRMLMYRLSALVSEMSGIERLAMIEAIEETGNVVFGLTTPLANMIRHETGTDLRYCGEFHLALESGHAQRQEHAELAKIELTNDVRERCYSNVNKVFAWFEAWTHEALAHVQRT</sequence>
<dbReference type="Proteomes" id="UP000071778">
    <property type="component" value="Chromosome"/>
</dbReference>
<dbReference type="EMBL" id="CP013235">
    <property type="protein sequence ID" value="AMP09506.1"/>
    <property type="molecule type" value="Genomic_DNA"/>
</dbReference>
<gene>
    <name evidence="1" type="ORF">CAter282_1725</name>
</gene>
<evidence type="ECO:0000313" key="2">
    <source>
        <dbReference type="Proteomes" id="UP000071778"/>
    </source>
</evidence>
<dbReference type="InterPro" id="IPR016084">
    <property type="entry name" value="Haem_Oase-like_multi-hlx"/>
</dbReference>
<reference evidence="1 2" key="1">
    <citation type="submission" date="2015-11" db="EMBL/GenBank/DDBJ databases">
        <title>Exploring the genomic traits of fungus-feeding bacterial genus Collimonas.</title>
        <authorList>
            <person name="Song C."/>
            <person name="Schmidt R."/>
            <person name="de Jager V."/>
            <person name="Krzyzanowska D."/>
            <person name="Jongedijk E."/>
            <person name="Cankar K."/>
            <person name="Beekwilder J."/>
            <person name="van Veen A."/>
            <person name="de Boer W."/>
            <person name="van Veen J.A."/>
            <person name="Garbeva P."/>
        </authorList>
    </citation>
    <scope>NUCLEOTIDE SEQUENCE [LARGE SCALE GENOMIC DNA]</scope>
    <source>
        <strain evidence="1 2">Ter282</strain>
    </source>
</reference>
<dbReference type="Gene3D" id="1.20.910.10">
    <property type="entry name" value="Heme oxygenase-like"/>
    <property type="match status" value="1"/>
</dbReference>
<dbReference type="PATRIC" id="fig|279058.17.peg.1847"/>